<dbReference type="FunFam" id="3.40.50.300:FF:002147">
    <property type="entry name" value="Putative ATP-dependent RNA helicase"/>
    <property type="match status" value="1"/>
</dbReference>
<dbReference type="SMART" id="SM00487">
    <property type="entry name" value="DEXDc"/>
    <property type="match status" value="1"/>
</dbReference>
<evidence type="ECO:0000259" key="12">
    <source>
        <dbReference type="PROSITE" id="PS51192"/>
    </source>
</evidence>
<feature type="region of interest" description="Disordered" evidence="11">
    <location>
        <begin position="182"/>
        <end position="219"/>
    </location>
</feature>
<organism evidence="14 15">
    <name type="scientific">Dictyostelium purpureum</name>
    <name type="common">Slime mold</name>
    <dbReference type="NCBI Taxonomy" id="5786"/>
    <lineage>
        <taxon>Eukaryota</taxon>
        <taxon>Amoebozoa</taxon>
        <taxon>Evosea</taxon>
        <taxon>Eumycetozoa</taxon>
        <taxon>Dictyostelia</taxon>
        <taxon>Dictyosteliales</taxon>
        <taxon>Dictyosteliaceae</taxon>
        <taxon>Dictyostelium</taxon>
    </lineage>
</organism>
<dbReference type="Gene3D" id="3.40.50.300">
    <property type="entry name" value="P-loop containing nucleotide triphosphate hydrolases"/>
    <property type="match status" value="3"/>
</dbReference>
<dbReference type="FunFam" id="3.40.50.300:FF:003770">
    <property type="entry name" value="ATP-dependent RNA helicase DHR1, putative"/>
    <property type="match status" value="1"/>
</dbReference>
<feature type="domain" description="Helicase ATP-binding" evidence="12">
    <location>
        <begin position="397"/>
        <end position="583"/>
    </location>
</feature>
<evidence type="ECO:0000256" key="5">
    <source>
        <dbReference type="ARBA" id="ARBA00022801"/>
    </source>
</evidence>
<dbReference type="GO" id="GO:0005524">
    <property type="term" value="F:ATP binding"/>
    <property type="evidence" value="ECO:0007669"/>
    <property type="project" value="UniProtKB-KW"/>
</dbReference>
<dbReference type="GO" id="GO:0003723">
    <property type="term" value="F:RNA binding"/>
    <property type="evidence" value="ECO:0000318"/>
    <property type="project" value="GO_Central"/>
</dbReference>
<dbReference type="VEuPathDB" id="AmoebaDB:DICPUDRAFT_151566"/>
<feature type="compositionally biased region" description="Acidic residues" evidence="11">
    <location>
        <begin position="707"/>
        <end position="759"/>
    </location>
</feature>
<dbReference type="InterPro" id="IPR014001">
    <property type="entry name" value="Helicase_ATP-bd"/>
</dbReference>
<dbReference type="KEGG" id="dpp:DICPUDRAFT_151566"/>
<feature type="region of interest" description="Disordered" evidence="11">
    <location>
        <begin position="45"/>
        <end position="77"/>
    </location>
</feature>
<dbReference type="InterPro" id="IPR011709">
    <property type="entry name" value="DEAD-box_helicase_OB_fold"/>
</dbReference>
<dbReference type="Pfam" id="PF04408">
    <property type="entry name" value="WHD_HA2"/>
    <property type="match status" value="1"/>
</dbReference>
<dbReference type="InterPro" id="IPR048333">
    <property type="entry name" value="HA2_WH"/>
</dbReference>
<keyword evidence="8" id="KW-0694">RNA-binding</keyword>
<accession>F0ZJ60</accession>
<comment type="similarity">
    <text evidence="2">Belongs to the DEAD box helicase family. DEAH subfamily.</text>
</comment>
<dbReference type="PROSITE" id="PS00690">
    <property type="entry name" value="DEAH_ATP_HELICASE"/>
    <property type="match status" value="1"/>
</dbReference>
<dbReference type="InterPro" id="IPR013785">
    <property type="entry name" value="Aldolase_TIM"/>
</dbReference>
<protein>
    <recommendedName>
        <fullName evidence="3">RNA helicase</fullName>
        <ecNumber evidence="3">3.6.4.13</ecNumber>
    </recommendedName>
</protein>
<dbReference type="Pfam" id="PF23362">
    <property type="entry name" value="DHX37_C"/>
    <property type="match status" value="1"/>
</dbReference>
<evidence type="ECO:0000256" key="9">
    <source>
        <dbReference type="ARBA" id="ARBA00023242"/>
    </source>
</evidence>
<dbReference type="PANTHER" id="PTHR18934:SF99">
    <property type="entry name" value="ATP-DEPENDENT RNA HELICASE DHX37-RELATED"/>
    <property type="match status" value="1"/>
</dbReference>
<feature type="region of interest" description="Disordered" evidence="11">
    <location>
        <begin position="687"/>
        <end position="811"/>
    </location>
</feature>
<dbReference type="CDD" id="cd18791">
    <property type="entry name" value="SF2_C_RHA"/>
    <property type="match status" value="1"/>
</dbReference>
<feature type="compositionally biased region" description="Low complexity" evidence="11">
    <location>
        <begin position="285"/>
        <end position="299"/>
    </location>
</feature>
<evidence type="ECO:0000256" key="10">
    <source>
        <dbReference type="ARBA" id="ARBA00047984"/>
    </source>
</evidence>
<evidence type="ECO:0000256" key="8">
    <source>
        <dbReference type="ARBA" id="ARBA00022884"/>
    </source>
</evidence>
<gene>
    <name evidence="14" type="ORF">DICPUDRAFT_151566</name>
</gene>
<dbReference type="EC" id="3.6.4.13" evidence="3"/>
<evidence type="ECO:0000256" key="4">
    <source>
        <dbReference type="ARBA" id="ARBA00022741"/>
    </source>
</evidence>
<dbReference type="CDD" id="cd17982">
    <property type="entry name" value="DEXHc_DHX37"/>
    <property type="match status" value="1"/>
</dbReference>
<dbReference type="InterPro" id="IPR056371">
    <property type="entry name" value="DHX37-like_C"/>
</dbReference>
<dbReference type="SMART" id="SM00490">
    <property type="entry name" value="HELICc"/>
    <property type="match status" value="1"/>
</dbReference>
<dbReference type="Pfam" id="PF00271">
    <property type="entry name" value="Helicase_C"/>
    <property type="match status" value="1"/>
</dbReference>
<comment type="catalytic activity">
    <reaction evidence="10">
        <text>ATP + H2O = ADP + phosphate + H(+)</text>
        <dbReference type="Rhea" id="RHEA:13065"/>
        <dbReference type="ChEBI" id="CHEBI:15377"/>
        <dbReference type="ChEBI" id="CHEBI:15378"/>
        <dbReference type="ChEBI" id="CHEBI:30616"/>
        <dbReference type="ChEBI" id="CHEBI:43474"/>
        <dbReference type="ChEBI" id="CHEBI:456216"/>
        <dbReference type="EC" id="3.6.4.13"/>
    </reaction>
</comment>
<evidence type="ECO:0000256" key="2">
    <source>
        <dbReference type="ARBA" id="ARBA00008792"/>
    </source>
</evidence>
<name>F0ZJ60_DICPU</name>
<dbReference type="SUPFAM" id="SSF51395">
    <property type="entry name" value="FMN-linked oxidoreductases"/>
    <property type="match status" value="1"/>
</dbReference>
<evidence type="ECO:0000256" key="3">
    <source>
        <dbReference type="ARBA" id="ARBA00012552"/>
    </source>
</evidence>
<dbReference type="GO" id="GO:0003724">
    <property type="term" value="F:RNA helicase activity"/>
    <property type="evidence" value="ECO:0007669"/>
    <property type="project" value="UniProtKB-EC"/>
</dbReference>
<proteinExistence type="inferred from homology"/>
<dbReference type="PANTHER" id="PTHR18934">
    <property type="entry name" value="ATP-DEPENDENT RNA HELICASE"/>
    <property type="match status" value="1"/>
</dbReference>
<feature type="compositionally biased region" description="Acidic residues" evidence="11">
    <location>
        <begin position="790"/>
        <end position="805"/>
    </location>
</feature>
<evidence type="ECO:0000256" key="7">
    <source>
        <dbReference type="ARBA" id="ARBA00022840"/>
    </source>
</evidence>
<dbReference type="InterPro" id="IPR007502">
    <property type="entry name" value="Helicase-assoc_dom"/>
</dbReference>
<sequence>MTTDGVKKHTKKIKKLTREERLRATIRKKIDKHAERQVLMAELQTNSMSDKHRELLKSSSSLGAKETNKESIARQKKEMELNVVVPKDISYYRDVDINKKVIRPDKISDDWDDYKEPIIEKSTPLEIPQLAPETLDKLEFEKTHKTIEKRREEKSKKKYFFWKNNDVERDYDEYDDVVQDKGSYLKDKENSDSEDERTIQLNSTENNIKAEKEKQLNEKKLKQQQIKEQKQAKEQQIKEQQVKEQQVKEQQVKEQQQKQQVLDKKRKEIDINNNKNNKKQKNDNKNNINNSTSNNNDNNQFDEELDKDKVMEIYEQVNDEIDRYNLSIEVFGKQDEENREVFLRTKTGIESIEERLSEEVDAQPIEYNVFHVKVERKPEIDEVRNNLPILMEEHTIVEKIKDNDVVIICGETGSGKTTQVPQFLFESGFGHKECGDFPGIIGVTQPRRVAAVSTAKRVAEELNVEFGKEVGYQIRYDKKLDTTVNKIKFMTDGILMREVQNDFLLNNYSSILIDEAHERNLNTDILIGLLSRIVPLRKKLYLQSLKNPDAEKIKPLKLVIMSATLRVEDFTKNKNLFVRPPPVINIQARQFPVTIHFNKKTELVNYIDEAYKKVIKIHKRLPAGGILVFVTGKQEIEVLCSKLRRSCPMKKINKSFKAQMDKTNDEFKTIDTNDQNNIKTNQFIYGDADDFDFDNTPDENYGKDNDYNDFNDLEVLNDEDIEVEEDEEEEENEEEEEEEEEEEGEENEEEEENEEQDGSDTEKEKEETKELTENEKLINNSEILIKEIKEDDDEDDENENGDDDDDKPKGPLYVLPLYSTLPTSKQMRVFQTPPLGSRLVVVATNLAETSLTIPNIKYVVDTGRVKQRYYNQENGISSFEVGWTSKASADQRAGRAGRTGPGHCYRVFSSAVYNDHFEQFSKPEILMIPIDGMVLQMKSMGIQKITGFPFPTPPDESALKLALKILVNLGALEQKKFNITDLGMRMAQFPVSPRHSKMLLLGQEHNCLPFIIAIVSILTIKEPFLKEAYENPNNEDPNDNNNDDSTEKEMLEKEKEERSKNNQRIRNSMRKWQHKDSDLLSILKVVGAYDYQIRKNPKQIEQFCAQQFLNTKSMSEIHKLRQQLTEIVNSINTLNNELDPTTYPLVSPISFNQSIKPPTTTQELFIKQVVTAGLIDQVAKVRETQSGTNPKHLIEYQTAVHNNIADDGTCFIHPTSNLSKGSSEYVIYCDIIETSRPYMKLVTEINPTWLPLLGKPLCAEFKPLEQPAPYYSLKHDKVRCYIKPSFGNHHWELPLIKIDHPDSTESVRFFTKALLEGQVFSPLKYLVPYLTTTPTIITTPNTQTKVFKLINALKSKKISSKESLLNEWINNPKFLFDEYLLWLNVIKPSILSKATATSPEGRISYSDSGLWKDGQKEQLKRVIDFCKIFGPRMDIQIAHAGRKASTEPPFLGHRKQGLPFDDPKGWEVVGPSEDNDSIKYLPYNHN</sequence>
<dbReference type="Proteomes" id="UP000001064">
    <property type="component" value="Unassembled WGS sequence"/>
</dbReference>
<keyword evidence="4" id="KW-0547">Nucleotide-binding</keyword>
<feature type="compositionally biased region" description="Basic and acidic residues" evidence="11">
    <location>
        <begin position="255"/>
        <end position="270"/>
    </location>
</feature>
<dbReference type="Pfam" id="PF07717">
    <property type="entry name" value="OB_NTP_bind"/>
    <property type="match status" value="1"/>
</dbReference>
<dbReference type="SMART" id="SM00847">
    <property type="entry name" value="HA2"/>
    <property type="match status" value="1"/>
</dbReference>
<dbReference type="EMBL" id="GL871040">
    <property type="protein sequence ID" value="EGC36008.1"/>
    <property type="molecule type" value="Genomic_DNA"/>
</dbReference>
<keyword evidence="5" id="KW-0378">Hydrolase</keyword>
<keyword evidence="9" id="KW-0539">Nucleus</keyword>
<dbReference type="SUPFAM" id="SSF52540">
    <property type="entry name" value="P-loop containing nucleoside triphosphate hydrolases"/>
    <property type="match status" value="1"/>
</dbReference>
<feature type="compositionally biased region" description="Acidic residues" evidence="11">
    <location>
        <begin position="687"/>
        <end position="697"/>
    </location>
</feature>
<feature type="region of interest" description="Disordered" evidence="11">
    <location>
        <begin position="255"/>
        <end position="301"/>
    </location>
</feature>
<dbReference type="GO" id="GO:0004386">
    <property type="term" value="F:helicase activity"/>
    <property type="evidence" value="ECO:0000318"/>
    <property type="project" value="GO_Central"/>
</dbReference>
<keyword evidence="6" id="KW-0347">Helicase</keyword>
<comment type="subcellular location">
    <subcellularLocation>
        <location evidence="1">Nucleus</location>
        <location evidence="1">Nucleolus</location>
    </subcellularLocation>
</comment>
<evidence type="ECO:0000256" key="1">
    <source>
        <dbReference type="ARBA" id="ARBA00004604"/>
    </source>
</evidence>
<evidence type="ECO:0000259" key="13">
    <source>
        <dbReference type="PROSITE" id="PS51194"/>
    </source>
</evidence>
<feature type="compositionally biased region" description="Basic and acidic residues" evidence="11">
    <location>
        <begin position="760"/>
        <end position="776"/>
    </location>
</feature>
<feature type="compositionally biased region" description="Basic and acidic residues" evidence="11">
    <location>
        <begin position="66"/>
        <end position="77"/>
    </location>
</feature>
<dbReference type="Gene3D" id="3.20.20.70">
    <property type="entry name" value="Aldolase class I"/>
    <property type="match status" value="1"/>
</dbReference>
<dbReference type="InterPro" id="IPR001650">
    <property type="entry name" value="Helicase_C-like"/>
</dbReference>
<dbReference type="InterPro" id="IPR002464">
    <property type="entry name" value="DNA/RNA_helicase_DEAH_CS"/>
</dbReference>
<feature type="compositionally biased region" description="Basic and acidic residues" evidence="11">
    <location>
        <begin position="208"/>
        <end position="219"/>
    </location>
</feature>
<feature type="compositionally biased region" description="Basic residues" evidence="11">
    <location>
        <begin position="1061"/>
        <end position="1070"/>
    </location>
</feature>
<evidence type="ECO:0000313" key="14">
    <source>
        <dbReference type="EMBL" id="EGC36008.1"/>
    </source>
</evidence>
<dbReference type="RefSeq" id="XP_003287446.1">
    <property type="nucleotide sequence ID" value="XM_003287398.1"/>
</dbReference>
<dbReference type="OrthoDB" id="10253254at2759"/>
<evidence type="ECO:0000256" key="11">
    <source>
        <dbReference type="SAM" id="MobiDB-lite"/>
    </source>
</evidence>
<dbReference type="PROSITE" id="PS51192">
    <property type="entry name" value="HELICASE_ATP_BIND_1"/>
    <property type="match status" value="1"/>
</dbReference>
<feature type="region of interest" description="Disordered" evidence="11">
    <location>
        <begin position="1029"/>
        <end position="1070"/>
    </location>
</feature>
<keyword evidence="7" id="KW-0067">ATP-binding</keyword>
<dbReference type="eggNOG" id="KOG0134">
    <property type="taxonomic scope" value="Eukaryota"/>
</dbReference>
<reference evidence="15" key="1">
    <citation type="journal article" date="2011" name="Genome Biol.">
        <title>Comparative genomics of the social amoebae Dictyostelium discoideum and Dictyostelium purpureum.</title>
        <authorList>
            <consortium name="US DOE Joint Genome Institute (JGI-PGF)"/>
            <person name="Sucgang R."/>
            <person name="Kuo A."/>
            <person name="Tian X."/>
            <person name="Salerno W."/>
            <person name="Parikh A."/>
            <person name="Feasley C.L."/>
            <person name="Dalin E."/>
            <person name="Tu H."/>
            <person name="Huang E."/>
            <person name="Barry K."/>
            <person name="Lindquist E."/>
            <person name="Shapiro H."/>
            <person name="Bruce D."/>
            <person name="Schmutz J."/>
            <person name="Salamov A."/>
            <person name="Fey P."/>
            <person name="Gaudet P."/>
            <person name="Anjard C."/>
            <person name="Babu M.M."/>
            <person name="Basu S."/>
            <person name="Bushmanova Y."/>
            <person name="van der Wel H."/>
            <person name="Katoh-Kurasawa M."/>
            <person name="Dinh C."/>
            <person name="Coutinho P.M."/>
            <person name="Saito T."/>
            <person name="Elias M."/>
            <person name="Schaap P."/>
            <person name="Kay R.R."/>
            <person name="Henrissat B."/>
            <person name="Eichinger L."/>
            <person name="Rivero F."/>
            <person name="Putnam N.H."/>
            <person name="West C.M."/>
            <person name="Loomis W.F."/>
            <person name="Chisholm R.L."/>
            <person name="Shaulsky G."/>
            <person name="Strassmann J.E."/>
            <person name="Queller D.C."/>
            <person name="Kuspa A."/>
            <person name="Grigoriev I.V."/>
        </authorList>
    </citation>
    <scope>NUCLEOTIDE SEQUENCE [LARGE SCALE GENOMIC DNA]</scope>
    <source>
        <strain evidence="15">QSDP1</strain>
    </source>
</reference>
<keyword evidence="15" id="KW-1185">Reference proteome</keyword>
<dbReference type="GeneID" id="10500344"/>
<evidence type="ECO:0000313" key="15">
    <source>
        <dbReference type="Proteomes" id="UP000001064"/>
    </source>
</evidence>
<dbReference type="PROSITE" id="PS51194">
    <property type="entry name" value="HELICASE_CTER"/>
    <property type="match status" value="1"/>
</dbReference>
<dbReference type="STRING" id="5786.F0ZJ60"/>
<dbReference type="InterPro" id="IPR027417">
    <property type="entry name" value="P-loop_NTPase"/>
</dbReference>
<evidence type="ECO:0000256" key="6">
    <source>
        <dbReference type="ARBA" id="ARBA00022806"/>
    </source>
</evidence>
<dbReference type="FunCoup" id="F0ZJ60">
    <property type="interactions" value="982"/>
</dbReference>
<dbReference type="OMA" id="EILMIPI"/>
<feature type="domain" description="Helicase C-terminal" evidence="13">
    <location>
        <begin position="753"/>
        <end position="941"/>
    </location>
</feature>
<feature type="compositionally biased region" description="Basic and acidic residues" evidence="11">
    <location>
        <begin position="1045"/>
        <end position="1060"/>
    </location>
</feature>
<dbReference type="GO" id="GO:0000462">
    <property type="term" value="P:maturation of SSU-rRNA from tricistronic rRNA transcript (SSU-rRNA, 5.8S rRNA, LSU-rRNA)"/>
    <property type="evidence" value="ECO:0000318"/>
    <property type="project" value="GO_Central"/>
</dbReference>
<dbReference type="Pfam" id="PF21010">
    <property type="entry name" value="HA2_C"/>
    <property type="match status" value="1"/>
</dbReference>
<dbReference type="Gene3D" id="1.20.120.1080">
    <property type="match status" value="1"/>
</dbReference>
<dbReference type="InParanoid" id="F0ZJ60"/>
<dbReference type="GO" id="GO:0016787">
    <property type="term" value="F:hydrolase activity"/>
    <property type="evidence" value="ECO:0007669"/>
    <property type="project" value="UniProtKB-KW"/>
</dbReference>
<dbReference type="FunFam" id="3.40.50.300:FF:000637">
    <property type="entry name" value="ATP-dependent RNA helicase DHX37/DHR1"/>
    <property type="match status" value="1"/>
</dbReference>
<dbReference type="eggNOG" id="KOG0926">
    <property type="taxonomic scope" value="Eukaryota"/>
</dbReference>
<dbReference type="GO" id="GO:0005730">
    <property type="term" value="C:nucleolus"/>
    <property type="evidence" value="ECO:0000318"/>
    <property type="project" value="GO_Central"/>
</dbReference>